<organism evidence="1">
    <name type="scientific">Diacronema lutheri</name>
    <name type="common">Unicellular marine alga</name>
    <name type="synonym">Monochrysis lutheri</name>
    <dbReference type="NCBI Taxonomy" id="2081491"/>
    <lineage>
        <taxon>Eukaryota</taxon>
        <taxon>Haptista</taxon>
        <taxon>Haptophyta</taxon>
        <taxon>Pavlovophyceae</taxon>
        <taxon>Pavlovales</taxon>
        <taxon>Pavlovaceae</taxon>
        <taxon>Diacronema</taxon>
    </lineage>
</organism>
<dbReference type="Proteomes" id="UP000751190">
    <property type="component" value="Unassembled WGS sequence"/>
</dbReference>
<evidence type="ECO:0000313" key="2">
    <source>
        <dbReference type="EMBL" id="KAG8463342.1"/>
    </source>
</evidence>
<protein>
    <submittedName>
        <fullName evidence="1">Uncharacterized protein</fullName>
    </submittedName>
</protein>
<dbReference type="AlphaFoldDB" id="A0A7R9UTE2"/>
<proteinExistence type="predicted"/>
<reference evidence="2" key="2">
    <citation type="submission" date="2021-05" db="EMBL/GenBank/DDBJ databases">
        <title>The genome of the haptophyte Pavlova lutheri (Diacronema luteri, Pavlovales) - a model for lipid biosynthesis in eukaryotic algae.</title>
        <authorList>
            <person name="Hulatt C.J."/>
            <person name="Posewitz M.C."/>
        </authorList>
    </citation>
    <scope>NUCLEOTIDE SEQUENCE</scope>
    <source>
        <strain evidence="2">NIVA-4/92</strain>
    </source>
</reference>
<accession>A0A7R9UTE2</accession>
<dbReference type="EMBL" id="JAGTXO010000016">
    <property type="protein sequence ID" value="KAG8463342.1"/>
    <property type="molecule type" value="Genomic_DNA"/>
</dbReference>
<sequence length="359" mass="40183">MQAHAPACLVVRTHNPTLAQVERMGEWYRALMQTEFELYVSVDVTAPAGLATVSALCSRIPQARIHTYTETEMIHQYYASMSHFVDAARFPGGAGAKRVYAERRAQGCSLAWGMHVEPICLWAHAVGWRFSYVWVCEDDVGFSGDLAAFLRAYAHDRADVLTNMASPSSAFRAPQVKCGVVVRPGSGWFWHDTCTPAYARQVPSAERYKTSEHLNRLSLPLLRELDRLSRLEGVSAWSEQFFISIALQRERGFTVSLFRPEHVGSPYQWNGRVSARDWTHICRDDRAAAAGALQRAYQLSSIASMGAYAMPVLLPPMQAPGPAQSTKRRRIEFSWPLSSQDGARQTIAVEGKIYHALKF</sequence>
<reference evidence="1" key="1">
    <citation type="submission" date="2021-01" db="EMBL/GenBank/DDBJ databases">
        <authorList>
            <person name="Corre E."/>
            <person name="Pelletier E."/>
            <person name="Niang G."/>
            <person name="Scheremetjew M."/>
            <person name="Finn R."/>
            <person name="Kale V."/>
            <person name="Holt S."/>
            <person name="Cochrane G."/>
            <person name="Meng A."/>
            <person name="Brown T."/>
            <person name="Cohen L."/>
        </authorList>
    </citation>
    <scope>NUCLEOTIDE SEQUENCE</scope>
    <source>
        <strain evidence="1">RCC1537</strain>
    </source>
</reference>
<dbReference type="EMBL" id="HBEB01011945">
    <property type="protein sequence ID" value="CAD8273405.1"/>
    <property type="molecule type" value="Transcribed_RNA"/>
</dbReference>
<keyword evidence="3" id="KW-1185">Reference proteome</keyword>
<name>A0A7R9UTE2_DIALT</name>
<gene>
    <name evidence="2" type="ORF">KFE25_004853</name>
    <name evidence="1" type="ORF">PLUT1463_LOCUS7720</name>
</gene>
<evidence type="ECO:0000313" key="1">
    <source>
        <dbReference type="EMBL" id="CAD8273405.1"/>
    </source>
</evidence>
<evidence type="ECO:0000313" key="3">
    <source>
        <dbReference type="Proteomes" id="UP000751190"/>
    </source>
</evidence>
<dbReference type="OrthoDB" id="425265at2759"/>